<evidence type="ECO:0000256" key="2">
    <source>
        <dbReference type="SAM" id="MobiDB-lite"/>
    </source>
</evidence>
<keyword evidence="1 3" id="KW-0732">Signal</keyword>
<dbReference type="InterPro" id="IPR012946">
    <property type="entry name" value="X8"/>
</dbReference>
<dbReference type="Pfam" id="PF07983">
    <property type="entry name" value="X8"/>
    <property type="match status" value="1"/>
</dbReference>
<dbReference type="SMART" id="SM00768">
    <property type="entry name" value="X8"/>
    <property type="match status" value="1"/>
</dbReference>
<dbReference type="EMBL" id="JAJJMB010012081">
    <property type="protein sequence ID" value="KAI3891105.1"/>
    <property type="molecule type" value="Genomic_DNA"/>
</dbReference>
<evidence type="ECO:0000259" key="4">
    <source>
        <dbReference type="SMART" id="SM00768"/>
    </source>
</evidence>
<dbReference type="GO" id="GO:0009506">
    <property type="term" value="C:plasmodesma"/>
    <property type="evidence" value="ECO:0007669"/>
    <property type="project" value="UniProtKB-ARBA"/>
</dbReference>
<comment type="caution">
    <text evidence="5">The sequence shown here is derived from an EMBL/GenBank/DDBJ whole genome shotgun (WGS) entry which is preliminary data.</text>
</comment>
<dbReference type="Proteomes" id="UP001202328">
    <property type="component" value="Unassembled WGS sequence"/>
</dbReference>
<dbReference type="Gene3D" id="1.20.58.1040">
    <property type="match status" value="1"/>
</dbReference>
<dbReference type="PANTHER" id="PTHR31044">
    <property type="entry name" value="BETA-1,3 GLUCANASE"/>
    <property type="match status" value="1"/>
</dbReference>
<dbReference type="PANTHER" id="PTHR31044:SF52">
    <property type="entry name" value="OS01G0631500 PROTEIN"/>
    <property type="match status" value="1"/>
</dbReference>
<dbReference type="AlphaFoldDB" id="A0AAD4SB41"/>
<proteinExistence type="predicted"/>
<evidence type="ECO:0000313" key="6">
    <source>
        <dbReference type="Proteomes" id="UP001202328"/>
    </source>
</evidence>
<feature type="chain" id="PRO_5042206585" description="X8 domain-containing protein" evidence="3">
    <location>
        <begin position="23"/>
        <end position="349"/>
    </location>
</feature>
<protein>
    <recommendedName>
        <fullName evidence="4">X8 domain-containing protein</fullName>
    </recommendedName>
</protein>
<feature type="region of interest" description="Disordered" evidence="2">
    <location>
        <begin position="259"/>
        <end position="320"/>
    </location>
</feature>
<dbReference type="FunFam" id="1.20.58.1040:FF:000007">
    <property type="entry name" value="PLASMODESMATA CALLOSE-BINDING PROTEIN 2"/>
    <property type="match status" value="1"/>
</dbReference>
<feature type="compositionally biased region" description="Low complexity" evidence="2">
    <location>
        <begin position="259"/>
        <end position="276"/>
    </location>
</feature>
<feature type="signal peptide" evidence="3">
    <location>
        <begin position="1"/>
        <end position="22"/>
    </location>
</feature>
<feature type="region of interest" description="Disordered" evidence="2">
    <location>
        <begin position="118"/>
        <end position="137"/>
    </location>
</feature>
<name>A0AAD4SB41_9MAGN</name>
<evidence type="ECO:0000313" key="5">
    <source>
        <dbReference type="EMBL" id="KAI3891105.1"/>
    </source>
</evidence>
<organism evidence="5 6">
    <name type="scientific">Papaver atlanticum</name>
    <dbReference type="NCBI Taxonomy" id="357466"/>
    <lineage>
        <taxon>Eukaryota</taxon>
        <taxon>Viridiplantae</taxon>
        <taxon>Streptophyta</taxon>
        <taxon>Embryophyta</taxon>
        <taxon>Tracheophyta</taxon>
        <taxon>Spermatophyta</taxon>
        <taxon>Magnoliopsida</taxon>
        <taxon>Ranunculales</taxon>
        <taxon>Papaveraceae</taxon>
        <taxon>Papaveroideae</taxon>
        <taxon>Papaver</taxon>
    </lineage>
</organism>
<dbReference type="InterPro" id="IPR044788">
    <property type="entry name" value="X8_dom_prot"/>
</dbReference>
<gene>
    <name evidence="5" type="ORF">MKW98_007410</name>
</gene>
<keyword evidence="6" id="KW-1185">Reference proteome</keyword>
<sequence length="349" mass="34887">MNTRRVFHCIIFLLLGLSYSGASKTEKNHRHGKKHIQISSHRKLVEDERNVVFSRTIRDQTTVPVINPINSPTITPFVSPPTSTLTPLTPIFPLQPPPTITPPTPFLLLPPPTTITDPTISPPFPPSGGGGGGGGAVGGGGNGGAGVGGGGGGNGGGFGGGGSGGAGVGGGGGGGSGTWCVASQSASQTALQVALDYACGFGGADCSKIQQGGSCYNPNTLRDHASYAFNSYYQKNPAPTSCSFGGTAMTTTTDPSSGTCKFPSSSSSPSIVNTPTPAGPTPTAPTGGFGTDLSPPVGFGSDPTGSTGFGLEPPGSSSDNNSVASLTLHSFGHFALMYLSLSLLFILNL</sequence>
<accession>A0AAD4SB41</accession>
<evidence type="ECO:0000256" key="3">
    <source>
        <dbReference type="SAM" id="SignalP"/>
    </source>
</evidence>
<reference evidence="5" key="1">
    <citation type="submission" date="2022-04" db="EMBL/GenBank/DDBJ databases">
        <title>A functionally conserved STORR gene fusion in Papaver species that diverged 16.8 million years ago.</title>
        <authorList>
            <person name="Catania T."/>
        </authorList>
    </citation>
    <scope>NUCLEOTIDE SEQUENCE</scope>
    <source>
        <strain evidence="5">S-188037</strain>
    </source>
</reference>
<evidence type="ECO:0000256" key="1">
    <source>
        <dbReference type="ARBA" id="ARBA00022729"/>
    </source>
</evidence>
<feature type="compositionally biased region" description="Gly residues" evidence="2">
    <location>
        <begin position="127"/>
        <end position="137"/>
    </location>
</feature>
<feature type="domain" description="X8" evidence="4">
    <location>
        <begin position="178"/>
        <end position="262"/>
    </location>
</feature>